<dbReference type="PROSITE" id="PS51257">
    <property type="entry name" value="PROKAR_LIPOPROTEIN"/>
    <property type="match status" value="1"/>
</dbReference>
<evidence type="ECO:0000256" key="5">
    <source>
        <dbReference type="SAM" id="SignalP"/>
    </source>
</evidence>
<organism evidence="8 9">
    <name type="scientific">Candidatus Erysipelatoclostridium merdavium</name>
    <dbReference type="NCBI Taxonomy" id="2838566"/>
    <lineage>
        <taxon>Bacteria</taxon>
        <taxon>Bacillati</taxon>
        <taxon>Bacillota</taxon>
        <taxon>Erysipelotrichia</taxon>
        <taxon>Erysipelotrichales</taxon>
        <taxon>Erysipelotrichales incertae sedis</taxon>
    </lineage>
</organism>
<dbReference type="PANTHER" id="PTHR36108">
    <property type="entry name" value="COLOSSIN-B-RELATED"/>
    <property type="match status" value="1"/>
</dbReference>
<evidence type="ECO:0008006" key="10">
    <source>
        <dbReference type="Google" id="ProtNLM"/>
    </source>
</evidence>
<keyword evidence="3 5" id="KW-0732">Signal</keyword>
<proteinExistence type="inferred from homology"/>
<keyword evidence="2" id="KW-0964">Secreted</keyword>
<dbReference type="Gene3D" id="2.60.40.10">
    <property type="entry name" value="Immunoglobulins"/>
    <property type="match status" value="6"/>
</dbReference>
<keyword evidence="4" id="KW-0812">Transmembrane</keyword>
<evidence type="ECO:0000256" key="4">
    <source>
        <dbReference type="SAM" id="Phobius"/>
    </source>
</evidence>
<feature type="domain" description="SpaA-like prealbumin fold" evidence="6">
    <location>
        <begin position="306"/>
        <end position="391"/>
    </location>
</feature>
<reference evidence="8" key="2">
    <citation type="submission" date="2021-04" db="EMBL/GenBank/DDBJ databases">
        <authorList>
            <person name="Gilroy R."/>
        </authorList>
    </citation>
    <scope>NUCLEOTIDE SEQUENCE</scope>
    <source>
        <strain evidence="8">ChiGjej1B1-14440</strain>
    </source>
</reference>
<dbReference type="InterPro" id="IPR041033">
    <property type="entry name" value="SpaA_PFL_dom_1"/>
</dbReference>
<accession>A0A9D1XL20</accession>
<gene>
    <name evidence="8" type="ORF">H9980_04160</name>
</gene>
<evidence type="ECO:0000259" key="7">
    <source>
        <dbReference type="Pfam" id="PF20610"/>
    </source>
</evidence>
<dbReference type="Pfam" id="PF17802">
    <property type="entry name" value="SpaA"/>
    <property type="match status" value="6"/>
</dbReference>
<comment type="caution">
    <text evidence="8">The sequence shown here is derived from an EMBL/GenBank/DDBJ whole genome shotgun (WGS) entry which is preliminary data.</text>
</comment>
<evidence type="ECO:0000256" key="3">
    <source>
        <dbReference type="ARBA" id="ARBA00022729"/>
    </source>
</evidence>
<feature type="domain" description="SpaA-like prealbumin fold" evidence="6">
    <location>
        <begin position="530"/>
        <end position="602"/>
    </location>
</feature>
<feature type="domain" description="SpaA-like prealbumin fold" evidence="6">
    <location>
        <begin position="784"/>
        <end position="870"/>
    </location>
</feature>
<evidence type="ECO:0000256" key="2">
    <source>
        <dbReference type="ARBA" id="ARBA00022525"/>
    </source>
</evidence>
<evidence type="ECO:0000313" key="9">
    <source>
        <dbReference type="Proteomes" id="UP000886724"/>
    </source>
</evidence>
<dbReference type="SUPFAM" id="SSF49478">
    <property type="entry name" value="Cna protein B-type domain"/>
    <property type="match status" value="1"/>
</dbReference>
<feature type="signal peptide" evidence="5">
    <location>
        <begin position="1"/>
        <end position="34"/>
    </location>
</feature>
<evidence type="ECO:0000313" key="8">
    <source>
        <dbReference type="EMBL" id="HIX81151.1"/>
    </source>
</evidence>
<comment type="similarity">
    <text evidence="1">Belongs to the serine-aspartate repeat-containing protein (SDr) family.</text>
</comment>
<keyword evidence="4" id="KW-1133">Transmembrane helix</keyword>
<dbReference type="AlphaFoldDB" id="A0A9D1XL20"/>
<dbReference type="InterPro" id="IPR013783">
    <property type="entry name" value="Ig-like_fold"/>
</dbReference>
<dbReference type="Pfam" id="PF20610">
    <property type="entry name" value="TED_2"/>
    <property type="match status" value="1"/>
</dbReference>
<feature type="domain" description="Thioester" evidence="7">
    <location>
        <begin position="41"/>
        <end position="180"/>
    </location>
</feature>
<dbReference type="Proteomes" id="UP000886724">
    <property type="component" value="Unassembled WGS sequence"/>
</dbReference>
<sequence>MIRLKKRNKKLFKIIISLLMVFSCLLTSINTINAASYTGPFTRVKELDYPEWWARKLGVKQWSTWMCTFNGQWSYCLESSKNSPSSGNKTAEELVNSNEMISKLLYYGYGGPAALEGQLDGTGNGLWDDGLTTPETHYLYTHVLLSIAYSGDMMGVDLDGLETLGIGLKGLYNYIASLPMPVSPTLSDSFTASFDPATKLQKTNTVTFNGASNAVINVTLQDGVTLHNVTTNASETGTVSVSGGQSFYLTAPLSVTEDYTSGNIAGSNCTRFVPLAIYGSGNTQTHGSYTYDVANLTYHVDWIDTGRLELSKTNTNNDLIDGAIFNLKSISFEGYDENITVTNGKLVVENLPIGTYELKEISAPDGYLLNSTTFTVTINKDETASQSVSNEEPLGKLELTKKIDTSKTDGKSGDSYLKGNEYQLIARDDITNQAKTITYFNKGDVVAKGITDEQGQITFDNLHVGKYYLHESKANDTLVLNPNDINVDINYQGQTVSKILETKETANRVNMQKIQVHKSGEKEGISGFVKGLQGCEFTFKLKSEVDNVGWDNASVYDVITTDENGRAATKYLPYGTYLVKETKTPQDYMTAPDFLIDITDDYSEYSDIDQIKTIDINNRPYTTQLKLVKRDQKTNQIVTLSSASFKIKAKEDIVSNGKIIYHANDTIVQKVSGKNYDTFTTNSDNVIVNDSYSNHDNDRGTVILPLQLDPGKYYLEEVKTPEGFLALESPIEFTIENIRDYTTDEDGDPILEINVVNDTPSGKLTVIKKIDLGEGDTSRVNIQDLSPIKFRLTANSKIVSPIDGSVIYDQGDVVGEYNLSSDGNLTIENLPLGTGQVEYQLEEIATLPGLVLDEKKHIVAFEQNDTTTKVYSHELEIENQITKVEVLKLDKANNQGLAGAKLQIQDQDGNIIDQWQSDGSGHLIQGLVVGQEYKLIETKAPDGYQLASELTFTVENTTEVQKVIMYDQAITAVKTDDTVSFDHLIVITFSSGLLLIVLVLKGYLAKKEN</sequence>
<evidence type="ECO:0000256" key="1">
    <source>
        <dbReference type="ARBA" id="ARBA00007257"/>
    </source>
</evidence>
<feature type="domain" description="SpaA-like prealbumin fold" evidence="6">
    <location>
        <begin position="624"/>
        <end position="737"/>
    </location>
</feature>
<feature type="chain" id="PRO_5038843990" description="Cna protein B-type domain protein" evidence="5">
    <location>
        <begin position="35"/>
        <end position="1009"/>
    </location>
</feature>
<feature type="transmembrane region" description="Helical" evidence="4">
    <location>
        <begin position="984"/>
        <end position="1004"/>
    </location>
</feature>
<feature type="domain" description="SpaA-like prealbumin fold" evidence="6">
    <location>
        <begin position="402"/>
        <end position="497"/>
    </location>
</feature>
<dbReference type="InterPro" id="IPR046751">
    <property type="entry name" value="TED_2"/>
</dbReference>
<dbReference type="EMBL" id="DXET01000094">
    <property type="protein sequence ID" value="HIX81151.1"/>
    <property type="molecule type" value="Genomic_DNA"/>
</dbReference>
<name>A0A9D1XL20_9FIRM</name>
<protein>
    <recommendedName>
        <fullName evidence="10">Cna protein B-type domain protein</fullName>
    </recommendedName>
</protein>
<feature type="domain" description="SpaA-like prealbumin fold" evidence="6">
    <location>
        <begin position="883"/>
        <end position="965"/>
    </location>
</feature>
<evidence type="ECO:0000259" key="6">
    <source>
        <dbReference type="Pfam" id="PF17802"/>
    </source>
</evidence>
<dbReference type="PANTHER" id="PTHR36108:SF13">
    <property type="entry name" value="COLOSSIN-B-RELATED"/>
    <property type="match status" value="1"/>
</dbReference>
<reference evidence="8" key="1">
    <citation type="journal article" date="2021" name="PeerJ">
        <title>Extensive microbial diversity within the chicken gut microbiome revealed by metagenomics and culture.</title>
        <authorList>
            <person name="Gilroy R."/>
            <person name="Ravi A."/>
            <person name="Getino M."/>
            <person name="Pursley I."/>
            <person name="Horton D.L."/>
            <person name="Alikhan N.F."/>
            <person name="Baker D."/>
            <person name="Gharbi K."/>
            <person name="Hall N."/>
            <person name="Watson M."/>
            <person name="Adriaenssens E.M."/>
            <person name="Foster-Nyarko E."/>
            <person name="Jarju S."/>
            <person name="Secka A."/>
            <person name="Antonio M."/>
            <person name="Oren A."/>
            <person name="Chaudhuri R.R."/>
            <person name="La Ragione R."/>
            <person name="Hildebrand F."/>
            <person name="Pallen M.J."/>
        </authorList>
    </citation>
    <scope>NUCLEOTIDE SEQUENCE</scope>
    <source>
        <strain evidence="8">ChiGjej1B1-14440</strain>
    </source>
</reference>
<keyword evidence="4" id="KW-0472">Membrane</keyword>